<gene>
    <name evidence="1" type="ORF">Cme02nite_48440</name>
</gene>
<evidence type="ECO:0000313" key="1">
    <source>
        <dbReference type="EMBL" id="GIG16512.1"/>
    </source>
</evidence>
<dbReference type="EMBL" id="BONJ01000028">
    <property type="protein sequence ID" value="GIG16512.1"/>
    <property type="molecule type" value="Genomic_DNA"/>
</dbReference>
<dbReference type="RefSeq" id="WP_166378741.1">
    <property type="nucleotide sequence ID" value="NZ_BAAATT010000005.1"/>
</dbReference>
<evidence type="ECO:0000313" key="2">
    <source>
        <dbReference type="Proteomes" id="UP000660339"/>
    </source>
</evidence>
<name>A0A8J3L8T1_9ACTN</name>
<organism evidence="1 2">
    <name type="scientific">Catellatospora methionotrophica</name>
    <dbReference type="NCBI Taxonomy" id="121620"/>
    <lineage>
        <taxon>Bacteria</taxon>
        <taxon>Bacillati</taxon>
        <taxon>Actinomycetota</taxon>
        <taxon>Actinomycetes</taxon>
        <taxon>Micromonosporales</taxon>
        <taxon>Micromonosporaceae</taxon>
        <taxon>Catellatospora</taxon>
    </lineage>
</organism>
<keyword evidence="2" id="KW-1185">Reference proteome</keyword>
<dbReference type="Proteomes" id="UP000660339">
    <property type="component" value="Unassembled WGS sequence"/>
</dbReference>
<reference evidence="1" key="1">
    <citation type="submission" date="2021-01" db="EMBL/GenBank/DDBJ databases">
        <title>Whole genome shotgun sequence of Catellatospora methionotrophica NBRC 14553.</title>
        <authorList>
            <person name="Komaki H."/>
            <person name="Tamura T."/>
        </authorList>
    </citation>
    <scope>NUCLEOTIDE SEQUENCE</scope>
    <source>
        <strain evidence="1">NBRC 14553</strain>
    </source>
</reference>
<protein>
    <submittedName>
        <fullName evidence="1">Uncharacterized protein</fullName>
    </submittedName>
</protein>
<sequence>MKRMLETLGERMLGAVVPKAQAAAATCSPNSSWWAGYCYCSGGRPYYYRCKCNSSGSAYTCTCTYRSGIGTC</sequence>
<comment type="caution">
    <text evidence="1">The sequence shown here is derived from an EMBL/GenBank/DDBJ whole genome shotgun (WGS) entry which is preliminary data.</text>
</comment>
<dbReference type="AlphaFoldDB" id="A0A8J3L8T1"/>
<proteinExistence type="predicted"/>
<accession>A0A8J3L8T1</accession>